<keyword evidence="1" id="KW-0496">Mitochondrion</keyword>
<sequence>MLSKAAMCCGKTLMRRFKLSNSGNTLKLMLPSYSRKAISGWTNHSGTVIIHKIDENKMGNRGSKSVLKNTVKEQRVDGSWSKDSKLLLRCTLMGCESSYPVKIPSKQLNRLFFFYG</sequence>
<dbReference type="RefSeq" id="YP_009631591.1">
    <property type="nucleotide sequence ID" value="NC_042229.1"/>
</dbReference>
<gene>
    <name evidence="1" type="primary">hyp6</name>
</gene>
<name>A0A4D6FFE0_9AGAR</name>
<proteinExistence type="predicted"/>
<dbReference type="EMBL" id="MH282847">
    <property type="protein sequence ID" value="QCB16371.1"/>
    <property type="molecule type" value="Genomic_DNA"/>
</dbReference>
<dbReference type="AlphaFoldDB" id="A0A4D6FFE0"/>
<organism evidence="1">
    <name type="scientific">Armillaria sinapina</name>
    <dbReference type="NCBI Taxonomy" id="64372"/>
    <lineage>
        <taxon>Eukaryota</taxon>
        <taxon>Fungi</taxon>
        <taxon>Dikarya</taxon>
        <taxon>Basidiomycota</taxon>
        <taxon>Agaricomycotina</taxon>
        <taxon>Agaricomycetes</taxon>
        <taxon>Agaricomycetidae</taxon>
        <taxon>Agaricales</taxon>
        <taxon>Marasmiineae</taxon>
        <taxon>Physalacriaceae</taxon>
        <taxon>Armillaria</taxon>
    </lineage>
</organism>
<geneLocation type="mitochondrion" evidence="1"/>
<dbReference type="GeneID" id="40135528"/>
<reference evidence="1" key="1">
    <citation type="journal article" date="2019" name="BMC Genomics">
        <title>Mobile genetic elements explain size variation in the mitochondrial genomes of four closely-related Armillaria species.</title>
        <authorList>
            <person name="Kolesnikova A.I."/>
            <person name="Putintseva Y.A."/>
            <person name="Simonov E.P."/>
            <person name="Biriukov V.V."/>
            <person name="Oreshkova N.V."/>
            <person name="Pavlov I.N."/>
            <person name="Sharov V.V."/>
            <person name="Kuzmin D.A."/>
            <person name="Anderson J.B."/>
            <person name="Krutovsky K.V."/>
        </authorList>
    </citation>
    <scope>NUCLEOTIDE SEQUENCE</scope>
</reference>
<evidence type="ECO:0000313" key="1">
    <source>
        <dbReference type="EMBL" id="QCB16371.1"/>
    </source>
</evidence>
<accession>A0A4D6FFE0</accession>
<protein>
    <submittedName>
        <fullName evidence="1">Uncharacterized protein</fullName>
    </submittedName>
</protein>